<evidence type="ECO:0000313" key="2">
    <source>
        <dbReference type="EMBL" id="KAF0650474.1"/>
    </source>
</evidence>
<dbReference type="PROSITE" id="PS50943">
    <property type="entry name" value="HTH_CROC1"/>
    <property type="match status" value="1"/>
</dbReference>
<reference evidence="3 4" key="2">
    <citation type="submission" date="2016-09" db="EMBL/GenBank/DDBJ databases">
        <title>Streptomyces fradiae DSM40063, a candidate organism with high potential of specific P450 cytochromes.</title>
        <authorList>
            <person name="Grumaz C."/>
            <person name="Vainshtein Y."/>
            <person name="Kirstahler P."/>
            <person name="Sohn K."/>
        </authorList>
    </citation>
    <scope>NUCLEOTIDE SEQUENCE [LARGE SCALE GENOMIC DNA]</scope>
    <source>
        <strain evidence="3 4">DSM 40063</strain>
    </source>
</reference>
<dbReference type="InterPro" id="IPR001387">
    <property type="entry name" value="Cro/C1-type_HTH"/>
</dbReference>
<gene>
    <name evidence="3" type="primary">afsR_4</name>
    <name evidence="3" type="ORF">BG846_02545</name>
    <name evidence="2" type="ORF">K701_07845</name>
</gene>
<dbReference type="SUPFAM" id="SSF48452">
    <property type="entry name" value="TPR-like"/>
    <property type="match status" value="2"/>
</dbReference>
<dbReference type="AlphaFoldDB" id="A0A1Y2NWD2"/>
<dbReference type="EMBL" id="ASYR01000008">
    <property type="protein sequence ID" value="KAF0650474.1"/>
    <property type="molecule type" value="Genomic_DNA"/>
</dbReference>
<dbReference type="InterPro" id="IPR042197">
    <property type="entry name" value="Apaf_helical"/>
</dbReference>
<evidence type="ECO:0000313" key="5">
    <source>
        <dbReference type="Proteomes" id="UP000731519"/>
    </source>
</evidence>
<evidence type="ECO:0000259" key="1">
    <source>
        <dbReference type="PROSITE" id="PS50943"/>
    </source>
</evidence>
<feature type="domain" description="HTH cro/C1-type" evidence="1">
    <location>
        <begin position="14"/>
        <end position="69"/>
    </location>
</feature>
<dbReference type="GO" id="GO:0003677">
    <property type="term" value="F:DNA binding"/>
    <property type="evidence" value="ECO:0007669"/>
    <property type="project" value="InterPro"/>
</dbReference>
<evidence type="ECO:0000313" key="4">
    <source>
        <dbReference type="Proteomes" id="UP000194318"/>
    </source>
</evidence>
<dbReference type="PANTHER" id="PTHR47691">
    <property type="entry name" value="REGULATOR-RELATED"/>
    <property type="match status" value="1"/>
</dbReference>
<dbReference type="PRINTS" id="PR00364">
    <property type="entry name" value="DISEASERSIST"/>
</dbReference>
<dbReference type="Gene3D" id="1.10.260.40">
    <property type="entry name" value="lambda repressor-like DNA-binding domains"/>
    <property type="match status" value="1"/>
</dbReference>
<accession>A0A1Y2NWD2</accession>
<protein>
    <submittedName>
        <fullName evidence="3">Regulatory protein AfsR</fullName>
    </submittedName>
</protein>
<dbReference type="InterPro" id="IPR027417">
    <property type="entry name" value="P-loop_NTPase"/>
</dbReference>
<keyword evidence="5" id="KW-1185">Reference proteome</keyword>
<dbReference type="Proteomes" id="UP000194318">
    <property type="component" value="Unassembled WGS sequence"/>
</dbReference>
<dbReference type="CDD" id="cd00093">
    <property type="entry name" value="HTH_XRE"/>
    <property type="match status" value="1"/>
</dbReference>
<dbReference type="GO" id="GO:0043531">
    <property type="term" value="F:ADP binding"/>
    <property type="evidence" value="ECO:0007669"/>
    <property type="project" value="InterPro"/>
</dbReference>
<name>A0A1Y2NWD2_STRFR</name>
<dbReference type="Gene3D" id="1.10.8.430">
    <property type="entry name" value="Helical domain of apoptotic protease-activating factors"/>
    <property type="match status" value="1"/>
</dbReference>
<dbReference type="Proteomes" id="UP000731519">
    <property type="component" value="Unassembled WGS sequence"/>
</dbReference>
<dbReference type="SMART" id="SM00530">
    <property type="entry name" value="HTH_XRE"/>
    <property type="match status" value="1"/>
</dbReference>
<evidence type="ECO:0000313" key="3">
    <source>
        <dbReference type="EMBL" id="OSY51815.1"/>
    </source>
</evidence>
<dbReference type="PANTHER" id="PTHR47691:SF3">
    <property type="entry name" value="HTH-TYPE TRANSCRIPTIONAL REGULATOR RV0890C-RELATED"/>
    <property type="match status" value="1"/>
</dbReference>
<dbReference type="Gene3D" id="3.40.50.300">
    <property type="entry name" value="P-loop containing nucleotide triphosphate hydrolases"/>
    <property type="match status" value="1"/>
</dbReference>
<dbReference type="EMBL" id="MIFZ01000218">
    <property type="protein sequence ID" value="OSY51815.1"/>
    <property type="molecule type" value="Genomic_DNA"/>
</dbReference>
<dbReference type="Gene3D" id="1.25.40.10">
    <property type="entry name" value="Tetratricopeptide repeat domain"/>
    <property type="match status" value="1"/>
</dbReference>
<dbReference type="InterPro" id="IPR010982">
    <property type="entry name" value="Lambda_DNA-bd_dom_sf"/>
</dbReference>
<reference evidence="2 5" key="1">
    <citation type="submission" date="2013-05" db="EMBL/GenBank/DDBJ databases">
        <title>Genome Sequence of Streptomyces fradiae.</title>
        <authorList>
            <person name="Kirby R."/>
        </authorList>
    </citation>
    <scope>NUCLEOTIDE SEQUENCE [LARGE SCALE GENOMIC DNA]</scope>
    <source>
        <strain evidence="2 5">ATCC 10745</strain>
    </source>
</reference>
<dbReference type="SUPFAM" id="SSF52540">
    <property type="entry name" value="P-loop containing nucleoside triphosphate hydrolases"/>
    <property type="match status" value="1"/>
</dbReference>
<proteinExistence type="predicted"/>
<dbReference type="SUPFAM" id="SSF47413">
    <property type="entry name" value="lambda repressor-like DNA-binding domains"/>
    <property type="match status" value="1"/>
</dbReference>
<dbReference type="InterPro" id="IPR011990">
    <property type="entry name" value="TPR-like_helical_dom_sf"/>
</dbReference>
<sequence length="770" mass="83327">MARTADGSSFGERLRALRLSAGLSQEELAHSAGVSVRTLADMERGRTRGPQRKTVRALALALALAPEDVRALEAAAAPGRLRSGSPPGPAAGGLCLPRDAHDFTARGRPLSVLTALADAIDPACPPVVVVSGAPGLGKTAFAVHAAHHLASRFPDGQWYLDLRAMDPEPVPPGDALRRLLGALGVAEHSLPRDVEDRAALFRSLAATRRLLLVLDNAADESRLRPLLPGTGACLTVVTSRNALGGLEAVHRLDLPLLRREEAVTLLTRIAGAERVAREAQSARDLADQCGRLPLALRIIGQRLAARPQESLAKLAALLGREERRLDLLQGGDLKVRSAFALSYQQLDDVSRRLLRRCALAAGPDVSPETAALLADVPLRDARLRLEDLCSRGLLQPDPMVERYRFHDLLRLFAAEQVAAEDDGAARDAALDRTARWTLARAGAAALHFDAEHHDDPTGDPDPATAPAGRDQARAWLEAEREQWIAALHHSRTTGRHRHVLDAAEAMHWFSDFTQHWKEWADVFRCAAESARALGSRREEATHLNYLAWAHNTCTHDPQAALEAADAAHSLALACDDRLQTGWALGYGAGALRRLGRMDEAVVRLRAAVTCLRGDGTTQGRLAVLTLLNALGELLRFHGQADEAVVHHLNSLELCRQGHPGVAPQLIAVYQAHTQRHLGNAYVALGSRRQAETHLRQALTIFEEVAIPAWSGAVQLELGRVLMGLDRPGEAHTVLTTALRTLAALRHPLQAEAAAELRALDRTRDERPRGT</sequence>
<comment type="caution">
    <text evidence="3">The sequence shown here is derived from an EMBL/GenBank/DDBJ whole genome shotgun (WGS) entry which is preliminary data.</text>
</comment>
<organism evidence="3 4">
    <name type="scientific">Streptomyces fradiae ATCC 10745 = DSM 40063</name>
    <dbReference type="NCBI Taxonomy" id="1319510"/>
    <lineage>
        <taxon>Bacteria</taxon>
        <taxon>Bacillati</taxon>
        <taxon>Actinomycetota</taxon>
        <taxon>Actinomycetes</taxon>
        <taxon>Kitasatosporales</taxon>
        <taxon>Streptomycetaceae</taxon>
        <taxon>Streptomyces</taxon>
    </lineage>
</organism>
<dbReference type="Pfam" id="PF13560">
    <property type="entry name" value="HTH_31"/>
    <property type="match status" value="1"/>
</dbReference>